<feature type="domain" description="Serine hydrolase" evidence="3">
    <location>
        <begin position="61"/>
        <end position="273"/>
    </location>
</feature>
<reference evidence="5" key="1">
    <citation type="journal article" date="2017" name="Nat. Microbiol.">
        <title>Global analysis of biosynthetic gene clusters reveals vast potential of secondary metabolite production in Penicillium species.</title>
        <authorList>
            <person name="Nielsen J.C."/>
            <person name="Grijseels S."/>
            <person name="Prigent S."/>
            <person name="Ji B."/>
            <person name="Dainat J."/>
            <person name="Nielsen K.F."/>
            <person name="Frisvad J.C."/>
            <person name="Workman M."/>
            <person name="Nielsen J."/>
        </authorList>
    </citation>
    <scope>NUCLEOTIDE SEQUENCE [LARGE SCALE GENOMIC DNA]</scope>
    <source>
        <strain evidence="5">IBT 13039</strain>
    </source>
</reference>
<dbReference type="GO" id="GO:0016787">
    <property type="term" value="F:hydrolase activity"/>
    <property type="evidence" value="ECO:0007669"/>
    <property type="project" value="UniProtKB-KW"/>
</dbReference>
<keyword evidence="2" id="KW-0472">Membrane</keyword>
<dbReference type="OMA" id="DYACGLE"/>
<dbReference type="EMBL" id="MOOB01000031">
    <property type="protein sequence ID" value="OQE83631.1"/>
    <property type="molecule type" value="Genomic_DNA"/>
</dbReference>
<gene>
    <name evidence="4" type="ORF">PENNAL_c0031G01221</name>
</gene>
<dbReference type="GO" id="GO:0005737">
    <property type="term" value="C:cytoplasm"/>
    <property type="evidence" value="ECO:0007669"/>
    <property type="project" value="TreeGrafter"/>
</dbReference>
<protein>
    <recommendedName>
        <fullName evidence="3">Serine hydrolase domain-containing protein</fullName>
    </recommendedName>
</protein>
<evidence type="ECO:0000313" key="5">
    <source>
        <dbReference type="Proteomes" id="UP000191691"/>
    </source>
</evidence>
<evidence type="ECO:0000256" key="1">
    <source>
        <dbReference type="ARBA" id="ARBA00022801"/>
    </source>
</evidence>
<dbReference type="SUPFAM" id="SSF53474">
    <property type="entry name" value="alpha/beta-Hydrolases"/>
    <property type="match status" value="1"/>
</dbReference>
<dbReference type="Gene3D" id="3.40.50.1820">
    <property type="entry name" value="alpha/beta hydrolase"/>
    <property type="match status" value="1"/>
</dbReference>
<evidence type="ECO:0000259" key="3">
    <source>
        <dbReference type="Pfam" id="PF03959"/>
    </source>
</evidence>
<dbReference type="STRING" id="60175.A0A1V6Y8I6"/>
<dbReference type="Pfam" id="PF03959">
    <property type="entry name" value="FSH1"/>
    <property type="match status" value="1"/>
</dbReference>
<evidence type="ECO:0000313" key="4">
    <source>
        <dbReference type="EMBL" id="OQE83631.1"/>
    </source>
</evidence>
<organism evidence="4 5">
    <name type="scientific">Penicillium nalgiovense</name>
    <dbReference type="NCBI Taxonomy" id="60175"/>
    <lineage>
        <taxon>Eukaryota</taxon>
        <taxon>Fungi</taxon>
        <taxon>Dikarya</taxon>
        <taxon>Ascomycota</taxon>
        <taxon>Pezizomycotina</taxon>
        <taxon>Eurotiomycetes</taxon>
        <taxon>Eurotiomycetidae</taxon>
        <taxon>Eurotiales</taxon>
        <taxon>Aspergillaceae</taxon>
        <taxon>Penicillium</taxon>
    </lineage>
</organism>
<keyword evidence="2" id="KW-0812">Transmembrane</keyword>
<sequence length="302" mass="34250">MQYTLEEGQAYICFISWMLLRLERTKDSTIESISGSKYPYLSICPFINMDLKSTAQSAMLSRPKILMLHGHAQSGHMLQCKTEYLKPRVTDTILNALHQDPSSDPADMVEFYYPSGRWPAKRDQLPGESNHLWAWGQADNPDDYACGLEQSVNDTFRYLERNGPFLGIIGFSMGAAMGVIIASLLEKRHSIGDFKFDTDHPPLKFVVAVCGFTFGDPIYNDLYSPKIETPIFLAIASIDTMIAESASLRLRDSSTNTAVYIFQGAHYVPRDELLLEALVHFIEDVFSIKEDHEGDWEDYEDY</sequence>
<keyword evidence="5" id="KW-1185">Reference proteome</keyword>
<comment type="caution">
    <text evidence="4">The sequence shown here is derived from an EMBL/GenBank/DDBJ whole genome shotgun (WGS) entry which is preliminary data.</text>
</comment>
<keyword evidence="1" id="KW-0378">Hydrolase</keyword>
<dbReference type="PANTHER" id="PTHR48070">
    <property type="entry name" value="ESTERASE OVCA2"/>
    <property type="match status" value="1"/>
</dbReference>
<feature type="transmembrane region" description="Helical" evidence="2">
    <location>
        <begin position="165"/>
        <end position="185"/>
    </location>
</feature>
<dbReference type="GO" id="GO:0005634">
    <property type="term" value="C:nucleus"/>
    <property type="evidence" value="ECO:0007669"/>
    <property type="project" value="TreeGrafter"/>
</dbReference>
<dbReference type="InterPro" id="IPR005645">
    <property type="entry name" value="FSH-like_dom"/>
</dbReference>
<dbReference type="GO" id="GO:0019748">
    <property type="term" value="P:secondary metabolic process"/>
    <property type="evidence" value="ECO:0007669"/>
    <property type="project" value="TreeGrafter"/>
</dbReference>
<dbReference type="InterPro" id="IPR029058">
    <property type="entry name" value="AB_hydrolase_fold"/>
</dbReference>
<dbReference type="PANTHER" id="PTHR48070:SF6">
    <property type="entry name" value="ESTERASE OVCA2"/>
    <property type="match status" value="1"/>
</dbReference>
<proteinExistence type="predicted"/>
<dbReference type="GO" id="GO:0072330">
    <property type="term" value="P:monocarboxylic acid biosynthetic process"/>
    <property type="evidence" value="ECO:0007669"/>
    <property type="project" value="UniProtKB-ARBA"/>
</dbReference>
<name>A0A1V6Y8I6_PENNA</name>
<evidence type="ECO:0000256" key="2">
    <source>
        <dbReference type="SAM" id="Phobius"/>
    </source>
</evidence>
<dbReference type="GO" id="GO:0017000">
    <property type="term" value="P:antibiotic biosynthetic process"/>
    <property type="evidence" value="ECO:0007669"/>
    <property type="project" value="UniProtKB-ARBA"/>
</dbReference>
<dbReference type="InterPro" id="IPR050593">
    <property type="entry name" value="LovG"/>
</dbReference>
<dbReference type="Proteomes" id="UP000191691">
    <property type="component" value="Unassembled WGS sequence"/>
</dbReference>
<accession>A0A1V6Y8I6</accession>
<keyword evidence="2" id="KW-1133">Transmembrane helix</keyword>
<dbReference type="AlphaFoldDB" id="A0A1V6Y8I6"/>